<evidence type="ECO:0000313" key="2">
    <source>
        <dbReference type="EMBL" id="KAF1022210.1"/>
    </source>
</evidence>
<dbReference type="AlphaFoldDB" id="A0A7V8FQ65"/>
<protein>
    <submittedName>
        <fullName evidence="2">Uncharacterized protein</fullName>
    </submittedName>
</protein>
<comment type="caution">
    <text evidence="2">The sequence shown here is derived from an EMBL/GenBank/DDBJ whole genome shotgun (WGS) entry which is preliminary data.</text>
</comment>
<sequence length="94" mass="9606">MRYQAAPEYDGQRRAQLSGRVTGSQPYSGGALAGSGLACAIATARIRGSAVQAPSAAPDAHAGRAIPPKQATQAASSHQRPSRPHGRRGMAGRS</sequence>
<feature type="region of interest" description="Disordered" evidence="1">
    <location>
        <begin position="52"/>
        <end position="94"/>
    </location>
</feature>
<gene>
    <name evidence="2" type="ORF">GAK30_01355</name>
</gene>
<feature type="compositionally biased region" description="Polar residues" evidence="1">
    <location>
        <begin position="70"/>
        <end position="79"/>
    </location>
</feature>
<dbReference type="Proteomes" id="UP000461670">
    <property type="component" value="Unassembled WGS sequence"/>
</dbReference>
<dbReference type="EMBL" id="WNDQ01000014">
    <property type="protein sequence ID" value="KAF1022210.1"/>
    <property type="molecule type" value="Genomic_DNA"/>
</dbReference>
<evidence type="ECO:0000313" key="3">
    <source>
        <dbReference type="Proteomes" id="UP000461670"/>
    </source>
</evidence>
<organism evidence="2 3">
    <name type="scientific">Paracidovorax wautersii</name>
    <dbReference type="NCBI Taxonomy" id="1177982"/>
    <lineage>
        <taxon>Bacteria</taxon>
        <taxon>Pseudomonadati</taxon>
        <taxon>Pseudomonadota</taxon>
        <taxon>Betaproteobacteria</taxon>
        <taxon>Burkholderiales</taxon>
        <taxon>Comamonadaceae</taxon>
        <taxon>Paracidovorax</taxon>
    </lineage>
</organism>
<feature type="compositionally biased region" description="Basic residues" evidence="1">
    <location>
        <begin position="80"/>
        <end position="94"/>
    </location>
</feature>
<feature type="region of interest" description="Disordered" evidence="1">
    <location>
        <begin position="1"/>
        <end position="29"/>
    </location>
</feature>
<evidence type="ECO:0000256" key="1">
    <source>
        <dbReference type="SAM" id="MobiDB-lite"/>
    </source>
</evidence>
<proteinExistence type="predicted"/>
<reference evidence="3" key="1">
    <citation type="journal article" date="2020" name="MBio">
        <title>Horizontal gene transfer to a defensive symbiont with a reduced genome amongst a multipartite beetle microbiome.</title>
        <authorList>
            <person name="Waterworth S.C."/>
            <person name="Florez L.V."/>
            <person name="Rees E.R."/>
            <person name="Hertweck C."/>
            <person name="Kaltenpoth M."/>
            <person name="Kwan J.C."/>
        </authorList>
    </citation>
    <scope>NUCLEOTIDE SEQUENCE [LARGE SCALE GENOMIC DNA]</scope>
</reference>
<name>A0A7V8FQ65_9BURK</name>
<accession>A0A7V8FQ65</accession>